<evidence type="ECO:0000313" key="2">
    <source>
        <dbReference type="Proteomes" id="UP001212841"/>
    </source>
</evidence>
<organism evidence="1 2">
    <name type="scientific">Rhizophlyctis rosea</name>
    <dbReference type="NCBI Taxonomy" id="64517"/>
    <lineage>
        <taxon>Eukaryota</taxon>
        <taxon>Fungi</taxon>
        <taxon>Fungi incertae sedis</taxon>
        <taxon>Chytridiomycota</taxon>
        <taxon>Chytridiomycota incertae sedis</taxon>
        <taxon>Chytridiomycetes</taxon>
        <taxon>Rhizophlyctidales</taxon>
        <taxon>Rhizophlyctidaceae</taxon>
        <taxon>Rhizophlyctis</taxon>
    </lineage>
</organism>
<comment type="caution">
    <text evidence="1">The sequence shown here is derived from an EMBL/GenBank/DDBJ whole genome shotgun (WGS) entry which is preliminary data.</text>
</comment>
<proteinExistence type="predicted"/>
<accession>A0AAD5S7D4</accession>
<keyword evidence="2" id="KW-1185">Reference proteome</keyword>
<evidence type="ECO:0000313" key="1">
    <source>
        <dbReference type="EMBL" id="KAJ3048407.1"/>
    </source>
</evidence>
<gene>
    <name evidence="1" type="ORF">HK097_010552</name>
</gene>
<dbReference type="Proteomes" id="UP001212841">
    <property type="component" value="Unassembled WGS sequence"/>
</dbReference>
<name>A0AAD5S7D4_9FUNG</name>
<protein>
    <submittedName>
        <fullName evidence="1">Uncharacterized protein</fullName>
    </submittedName>
</protein>
<sequence>MGEKAHIRTEIFRIHQPQRLKEALQDRVQLEEALQDRVLVIFFSRTQSKAMSVVAKSGRYLTPPEYASGIGSGNSLAIGGWSEHHIIWRHSPTNGTDFSAGRRIVMKMESQTNLLHGNQVFLKWKPQIKKGGQVINTPGAAILAVQGHSASLKQVTVSNGGRTIETIPNYNRFTAQQYINSSLEHKIYLAKTENASFLINGEANEAPDWNYTDGYVIHKLSLASLKSLVNFELPLVPNGIDFEFLVADVNEIFPSGGGPGGDVESYTMTNVELICVGTKPTAGFWEDRADYLRRGGKIERPLQTIRYQSAQGNGGTTMSLVVDSGMIRSSSSTMLLGVPNFDAATAADGKPAIAAGTVAYDKLSYSSDLGVRTIRFVVGGKQIPEGRAISYSKHDPEAYVLRFRHQDPEFNALVPSMAVYDEVRAVKGLSVRGWQFKYDFKDSLSAYADGLMSINGNWAVQLSTVPEAPEFPTAIRTFKPAEVFEIYYVVDNALVITDKSFTWTPVF</sequence>
<reference evidence="1" key="1">
    <citation type="submission" date="2020-05" db="EMBL/GenBank/DDBJ databases">
        <title>Phylogenomic resolution of chytrid fungi.</title>
        <authorList>
            <person name="Stajich J.E."/>
            <person name="Amses K."/>
            <person name="Simmons R."/>
            <person name="Seto K."/>
            <person name="Myers J."/>
            <person name="Bonds A."/>
            <person name="Quandt C.A."/>
            <person name="Barry K."/>
            <person name="Liu P."/>
            <person name="Grigoriev I."/>
            <person name="Longcore J.E."/>
            <person name="James T.Y."/>
        </authorList>
    </citation>
    <scope>NUCLEOTIDE SEQUENCE</scope>
    <source>
        <strain evidence="1">JEL0318</strain>
    </source>
</reference>
<dbReference type="EMBL" id="JADGJD010000796">
    <property type="protein sequence ID" value="KAJ3048407.1"/>
    <property type="molecule type" value="Genomic_DNA"/>
</dbReference>
<dbReference type="AlphaFoldDB" id="A0AAD5S7D4"/>